<accession>A0ABY2QK99</accession>
<dbReference type="Pfam" id="PF01553">
    <property type="entry name" value="Acyltransferase"/>
    <property type="match status" value="1"/>
</dbReference>
<evidence type="ECO:0000256" key="3">
    <source>
        <dbReference type="ARBA" id="ARBA00022692"/>
    </source>
</evidence>
<keyword evidence="3 8" id="KW-0812">Transmembrane</keyword>
<keyword evidence="6 8" id="KW-0472">Membrane</keyword>
<protein>
    <submittedName>
        <fullName evidence="10">1-acyl-sn-glycerol-3-phosphate acyltransferase</fullName>
    </submittedName>
</protein>
<sequence length="264" mass="28285">MILVAARLAGIVAALLIALPIHLLWRLLRLPSPWPRWYLGTLGWIIGARRRTVGTPLRRNVVFVANHLSWMDIPILAGRTGSAFVAKAELRAVPLVGWLCTLNRTIFVRREDRMAVTEQIATLRAALAEAWAITIFPEGTTGDGTQLLPFKAPLLAVLDPPPPGVLVQPVRIDYGAATRELAWVGDEPGTAHALRVLRRRGSFIATLTFCAPFDPAAHGGRKAIAAEARARIAAAGGMEAARVDSPTVEPANLDSGGVEAAASL</sequence>
<keyword evidence="11" id="KW-1185">Reference proteome</keyword>
<keyword evidence="7 10" id="KW-0012">Acyltransferase</keyword>
<evidence type="ECO:0000256" key="4">
    <source>
        <dbReference type="ARBA" id="ARBA00022989"/>
    </source>
</evidence>
<evidence type="ECO:0000313" key="11">
    <source>
        <dbReference type="Proteomes" id="UP000308038"/>
    </source>
</evidence>
<organism evidence="10 11">
    <name type="scientific">Sphingomonas olei</name>
    <dbReference type="NCBI Taxonomy" id="1886787"/>
    <lineage>
        <taxon>Bacteria</taxon>
        <taxon>Pseudomonadati</taxon>
        <taxon>Pseudomonadota</taxon>
        <taxon>Alphaproteobacteria</taxon>
        <taxon>Sphingomonadales</taxon>
        <taxon>Sphingomonadaceae</taxon>
        <taxon>Sphingomonas</taxon>
    </lineage>
</organism>
<dbReference type="GO" id="GO:0016746">
    <property type="term" value="F:acyltransferase activity"/>
    <property type="evidence" value="ECO:0007669"/>
    <property type="project" value="UniProtKB-KW"/>
</dbReference>
<comment type="subcellular location">
    <subcellularLocation>
        <location evidence="1">Membrane</location>
    </subcellularLocation>
</comment>
<reference evidence="10 11" key="1">
    <citation type="submission" date="2019-04" db="EMBL/GenBank/DDBJ databases">
        <title>Microbes associate with the intestines of laboratory mice.</title>
        <authorList>
            <person name="Navarre W."/>
            <person name="Wong E."/>
            <person name="Huang K.C."/>
            <person name="Tropini C."/>
            <person name="Ng K."/>
            <person name="Yu B."/>
        </authorList>
    </citation>
    <scope>NUCLEOTIDE SEQUENCE [LARGE SCALE GENOMIC DNA]</scope>
    <source>
        <strain evidence="10 11">NM83_B4-11</strain>
    </source>
</reference>
<feature type="domain" description="Phospholipid/glycerol acyltransferase" evidence="9">
    <location>
        <begin position="61"/>
        <end position="175"/>
    </location>
</feature>
<dbReference type="RefSeq" id="WP_136450710.1">
    <property type="nucleotide sequence ID" value="NZ_SSTI01000002.1"/>
</dbReference>
<evidence type="ECO:0000256" key="2">
    <source>
        <dbReference type="ARBA" id="ARBA00022679"/>
    </source>
</evidence>
<evidence type="ECO:0000259" key="9">
    <source>
        <dbReference type="SMART" id="SM00563"/>
    </source>
</evidence>
<keyword evidence="4 8" id="KW-1133">Transmembrane helix</keyword>
<evidence type="ECO:0000256" key="8">
    <source>
        <dbReference type="SAM" id="Phobius"/>
    </source>
</evidence>
<gene>
    <name evidence="10" type="ORF">E5988_03175</name>
</gene>
<dbReference type="PANTHER" id="PTHR23063">
    <property type="entry name" value="PHOSPHOLIPID ACYLTRANSFERASE"/>
    <property type="match status" value="1"/>
</dbReference>
<evidence type="ECO:0000256" key="1">
    <source>
        <dbReference type="ARBA" id="ARBA00004370"/>
    </source>
</evidence>
<dbReference type="SMART" id="SM00563">
    <property type="entry name" value="PlsC"/>
    <property type="match status" value="1"/>
</dbReference>
<keyword evidence="2" id="KW-0808">Transferase</keyword>
<dbReference type="PANTHER" id="PTHR23063:SF52">
    <property type="entry name" value="LYSOPHOSPHATIDYLCHOLINE ACYLTRANSFERASE"/>
    <property type="match status" value="1"/>
</dbReference>
<evidence type="ECO:0000313" key="10">
    <source>
        <dbReference type="EMBL" id="THG41529.1"/>
    </source>
</evidence>
<dbReference type="EMBL" id="SSTI01000002">
    <property type="protein sequence ID" value="THG41529.1"/>
    <property type="molecule type" value="Genomic_DNA"/>
</dbReference>
<feature type="transmembrane region" description="Helical" evidence="8">
    <location>
        <begin position="6"/>
        <end position="28"/>
    </location>
</feature>
<dbReference type="InterPro" id="IPR002123">
    <property type="entry name" value="Plipid/glycerol_acylTrfase"/>
</dbReference>
<evidence type="ECO:0000256" key="5">
    <source>
        <dbReference type="ARBA" id="ARBA00023098"/>
    </source>
</evidence>
<comment type="caution">
    <text evidence="10">The sequence shown here is derived from an EMBL/GenBank/DDBJ whole genome shotgun (WGS) entry which is preliminary data.</text>
</comment>
<evidence type="ECO:0000256" key="7">
    <source>
        <dbReference type="ARBA" id="ARBA00023315"/>
    </source>
</evidence>
<evidence type="ECO:0000256" key="6">
    <source>
        <dbReference type="ARBA" id="ARBA00023136"/>
    </source>
</evidence>
<name>A0ABY2QK99_9SPHN</name>
<keyword evidence="5" id="KW-0443">Lipid metabolism</keyword>
<proteinExistence type="predicted"/>
<dbReference type="SUPFAM" id="SSF69593">
    <property type="entry name" value="Glycerol-3-phosphate (1)-acyltransferase"/>
    <property type="match status" value="1"/>
</dbReference>
<dbReference type="CDD" id="cd07989">
    <property type="entry name" value="LPLAT_AGPAT-like"/>
    <property type="match status" value="1"/>
</dbReference>
<dbReference type="Proteomes" id="UP000308038">
    <property type="component" value="Unassembled WGS sequence"/>
</dbReference>